<reference evidence="5 6" key="2">
    <citation type="submission" date="2024-05" db="EMBL/GenBank/DDBJ databases">
        <authorList>
            <person name="Chen Y."/>
            <person name="Shah S."/>
            <person name="Dougan E. K."/>
            <person name="Thang M."/>
            <person name="Chan C."/>
        </authorList>
    </citation>
    <scope>NUCLEOTIDE SEQUENCE [LARGE SCALE GENOMIC DNA]</scope>
</reference>
<dbReference type="Pfam" id="PF08123">
    <property type="entry name" value="DOT1"/>
    <property type="match status" value="1"/>
</dbReference>
<dbReference type="OrthoDB" id="270720at2759"/>
<dbReference type="SMART" id="SM00698">
    <property type="entry name" value="MORN"/>
    <property type="match status" value="14"/>
</dbReference>
<reference evidence="4" key="1">
    <citation type="submission" date="2022-10" db="EMBL/GenBank/DDBJ databases">
        <authorList>
            <person name="Chen Y."/>
            <person name="Dougan E. K."/>
            <person name="Chan C."/>
            <person name="Rhodes N."/>
            <person name="Thang M."/>
        </authorList>
    </citation>
    <scope>NUCLEOTIDE SEQUENCE</scope>
</reference>
<dbReference type="InterPro" id="IPR003409">
    <property type="entry name" value="MORN"/>
</dbReference>
<name>A0A9P1BKE7_9DINO</name>
<dbReference type="Gene3D" id="3.40.50.150">
    <property type="entry name" value="Vaccinia Virus protein VP39"/>
    <property type="match status" value="2"/>
</dbReference>
<evidence type="ECO:0000256" key="1">
    <source>
        <dbReference type="ARBA" id="ARBA00022737"/>
    </source>
</evidence>
<dbReference type="Pfam" id="PF02493">
    <property type="entry name" value="MORN"/>
    <property type="match status" value="15"/>
</dbReference>
<evidence type="ECO:0000313" key="5">
    <source>
        <dbReference type="EMBL" id="CAL4762336.1"/>
    </source>
</evidence>
<evidence type="ECO:0000259" key="3">
    <source>
        <dbReference type="Pfam" id="PF08123"/>
    </source>
</evidence>
<dbReference type="PANTHER" id="PTHR23084:SF263">
    <property type="entry name" value="MORN REPEAT-CONTAINING PROTEIN 1"/>
    <property type="match status" value="1"/>
</dbReference>
<evidence type="ECO:0000313" key="4">
    <source>
        <dbReference type="EMBL" id="CAI3975024.1"/>
    </source>
</evidence>
<dbReference type="EMBL" id="CAMXCT020000175">
    <property type="protein sequence ID" value="CAL1128399.1"/>
    <property type="molecule type" value="Genomic_DNA"/>
</dbReference>
<protein>
    <submittedName>
        <fullName evidence="5">Phosphatidylinositol 4-phosphate 5-kinase 4</fullName>
    </submittedName>
</protein>
<dbReference type="InterPro" id="IPR025789">
    <property type="entry name" value="DOT1_dom"/>
</dbReference>
<evidence type="ECO:0000256" key="2">
    <source>
        <dbReference type="SAM" id="SignalP"/>
    </source>
</evidence>
<dbReference type="Proteomes" id="UP001152797">
    <property type="component" value="Unassembled WGS sequence"/>
</dbReference>
<organism evidence="4">
    <name type="scientific">Cladocopium goreaui</name>
    <dbReference type="NCBI Taxonomy" id="2562237"/>
    <lineage>
        <taxon>Eukaryota</taxon>
        <taxon>Sar</taxon>
        <taxon>Alveolata</taxon>
        <taxon>Dinophyceae</taxon>
        <taxon>Suessiales</taxon>
        <taxon>Symbiodiniaceae</taxon>
        <taxon>Cladocopium</taxon>
    </lineage>
</organism>
<dbReference type="PANTHER" id="PTHR23084">
    <property type="entry name" value="PHOSPHATIDYLINOSITOL-4-PHOSPHATE 5-KINASE RELATED"/>
    <property type="match status" value="1"/>
</dbReference>
<accession>A0A9P1BKE7</accession>
<evidence type="ECO:0000313" key="6">
    <source>
        <dbReference type="Proteomes" id="UP001152797"/>
    </source>
</evidence>
<gene>
    <name evidence="4" type="ORF">C1SCF055_LOCUS3386</name>
</gene>
<dbReference type="EMBL" id="CAMXCT010000175">
    <property type="protein sequence ID" value="CAI3975024.1"/>
    <property type="molecule type" value="Genomic_DNA"/>
</dbReference>
<dbReference type="InterPro" id="IPR019410">
    <property type="entry name" value="Methyltransf_16"/>
</dbReference>
<dbReference type="SUPFAM" id="SSF53335">
    <property type="entry name" value="S-adenosyl-L-methionine-dependent methyltransferases"/>
    <property type="match status" value="2"/>
</dbReference>
<proteinExistence type="predicted"/>
<dbReference type="EMBL" id="CAMXCT030000175">
    <property type="protein sequence ID" value="CAL4762336.1"/>
    <property type="molecule type" value="Genomic_DNA"/>
</dbReference>
<feature type="signal peptide" evidence="2">
    <location>
        <begin position="1"/>
        <end position="17"/>
    </location>
</feature>
<dbReference type="Pfam" id="PF10294">
    <property type="entry name" value="Methyltransf_16"/>
    <property type="match status" value="1"/>
</dbReference>
<dbReference type="SUPFAM" id="SSF82185">
    <property type="entry name" value="Histone H3 K4-specific methyltransferase SET7/9 N-terminal domain"/>
    <property type="match status" value="5"/>
</dbReference>
<feature type="domain" description="DOT1" evidence="3">
    <location>
        <begin position="61"/>
        <end position="160"/>
    </location>
</feature>
<dbReference type="GO" id="GO:0031151">
    <property type="term" value="F:histone H3K79 methyltransferase activity"/>
    <property type="evidence" value="ECO:0007669"/>
    <property type="project" value="InterPro"/>
</dbReference>
<sequence>MLFLAILQVLLANPLLASEDCDGPGNEHLELSRHLDQLDIIYEGQSDNASWMSAIDDSTTNELLGLAASSDLTYGEILPEGFLSILQCVGARAGERFFDLGSGTGKTVVLASLHGLNSTGIEVAPSRWQTSCRGLQKMKSLGIRPLPTFVRGSFANVDFKDANIIFMNSDQMWGDGKMTWPSGEEYIGSLKKGVFHGKGTRTWPNGDRYAGSFKHGMQDGEGTFESAEEGWVYNGQWLQNRMNGRGKVKWPNGIEYDGEWKDGIREGKGKLTWADGSSYKGEFQHNCIEGKGKKTLPDGSWFEGQFHDSELEGRGTFHWPDGTEFEGLWHNSEIVGPGCHRFPNGTMITGVFENHGATGEGTKKWKNGCMYTGTLLNNSIHKYGVFQWSDGRRYIGQFQDEMMHGEGMLCWSDDFGVCRYKGTFEHNVFQGHGVLEWSVKARYVGEFFNGLYHGEGTFEWPDKANVYRGQWQFGEMSGKGTLTTSCGSVFSGEFHAGNMEGRGTITFITNDQYTGEFKDSMFNGLGCYTWSSGVTLTGVFENNVCSKVGKKTYTNGLVYIGELFEDLEHGRGVLTDASGTRIVGVWNNGRLEEELVEMIVSGTEAKHGTTGKVTFNFLRWLLRHVNFGTMLACERPWLRVQWSPCRNWAWPRCPGLSLGRGWLVRPHSSRSAKPKPSKLQLQSQNSRSEAKAQLLKYLGCFSRGSGAAADVRSLIADLELLPKPERSADLADLAGQWSLIGDTASSRPPLLMRSFKDDDWVLRSVSMNILDDLSVQSTAVLGVSGHTEEVSFKDRLQMDKDNPSKVSLGDRQMTITYLDDDILILRDDGDPLVFLEGRVQNFYVKREVYLRSSPNATKLRYWRSYLDWRETLPQVPLWLLSWLRAYGFSFASKQPSSYGEFNQLPKTVHRISVDFDPDLLEQSVSLCQLGDLNDVGLIWSLFRYVTSEYEPGSSADSVEMRASMYTNMLYSGIFWPASFVAACAALRAMKRLRGRGQLHVVELACGTALPSIAALARGAKVTSTDISLLSLRLAEKSAEPLTRDNFSTQIFDIIKEPPQKLLDLHPDIVVASDLLYTEEVAKGLGRQLGVAASNGISIITTDAGRLEGQGQRIFLESFRETCEDGPNGSASSFVTEEIPDHILDLGVSAMKYGGQECWVALLLHFLQGKAIVIFANGDKYVGALQNAQKEGDGMCIRYVYADGSAYKGTWSADSLDGEVHPQGAEVESSQTGRLHDLNVTNAEAVAVMKTKLPGERKQVPPVAKIQE</sequence>
<dbReference type="Gene3D" id="2.20.110.10">
    <property type="entry name" value="Histone H3 K4-specific methyltransferase SET7/9 N-terminal domain"/>
    <property type="match status" value="7"/>
</dbReference>
<dbReference type="AlphaFoldDB" id="A0A9P1BKE7"/>
<keyword evidence="6" id="KW-1185">Reference proteome</keyword>
<keyword evidence="2" id="KW-0732">Signal</keyword>
<feature type="chain" id="PRO_5043269541" evidence="2">
    <location>
        <begin position="18"/>
        <end position="1267"/>
    </location>
</feature>
<dbReference type="InterPro" id="IPR029063">
    <property type="entry name" value="SAM-dependent_MTases_sf"/>
</dbReference>
<keyword evidence="1" id="KW-0677">Repeat</keyword>
<comment type="caution">
    <text evidence="4">The sequence shown here is derived from an EMBL/GenBank/DDBJ whole genome shotgun (WGS) entry which is preliminary data.</text>
</comment>